<dbReference type="EMBL" id="KE145367">
    <property type="protein sequence ID" value="EPE29165.1"/>
    <property type="molecule type" value="Genomic_DNA"/>
</dbReference>
<dbReference type="Proteomes" id="UP000016922">
    <property type="component" value="Unassembled WGS sequence"/>
</dbReference>
<dbReference type="InterPro" id="IPR031355">
    <property type="entry name" value="YBL010C/LAA2-like"/>
</dbReference>
<dbReference type="PANTHER" id="PTHR38698">
    <property type="entry name" value="EXPRESSED PROTEIN"/>
    <property type="match status" value="1"/>
</dbReference>
<name>S3CU19_GLAL2</name>
<dbReference type="Pfam" id="PF17104">
    <property type="entry name" value="YBL010C_LAA2"/>
    <property type="match status" value="1"/>
</dbReference>
<dbReference type="PANTHER" id="PTHR38698:SF1">
    <property type="entry name" value="FUNGAL PROTEIN"/>
    <property type="match status" value="1"/>
</dbReference>
<feature type="compositionally biased region" description="Acidic residues" evidence="1">
    <location>
        <begin position="264"/>
        <end position="293"/>
    </location>
</feature>
<feature type="compositionally biased region" description="Polar residues" evidence="1">
    <location>
        <begin position="221"/>
        <end position="239"/>
    </location>
</feature>
<feature type="compositionally biased region" description="Basic and acidic residues" evidence="1">
    <location>
        <begin position="16"/>
        <end position="35"/>
    </location>
</feature>
<evidence type="ECO:0000313" key="2">
    <source>
        <dbReference type="EMBL" id="EPE29165.1"/>
    </source>
</evidence>
<organism evidence="2 3">
    <name type="scientific">Glarea lozoyensis (strain ATCC 20868 / MF5171)</name>
    <dbReference type="NCBI Taxonomy" id="1116229"/>
    <lineage>
        <taxon>Eukaryota</taxon>
        <taxon>Fungi</taxon>
        <taxon>Dikarya</taxon>
        <taxon>Ascomycota</taxon>
        <taxon>Pezizomycotina</taxon>
        <taxon>Leotiomycetes</taxon>
        <taxon>Helotiales</taxon>
        <taxon>Helotiaceae</taxon>
        <taxon>Glarea</taxon>
    </lineage>
</organism>
<feature type="compositionally biased region" description="Polar residues" evidence="1">
    <location>
        <begin position="36"/>
        <end position="46"/>
    </location>
</feature>
<feature type="compositionally biased region" description="Polar residues" evidence="1">
    <location>
        <begin position="426"/>
        <end position="456"/>
    </location>
</feature>
<dbReference type="AlphaFoldDB" id="S3CU19"/>
<dbReference type="GeneID" id="19459383"/>
<feature type="compositionally biased region" description="Basic and acidic residues" evidence="1">
    <location>
        <begin position="178"/>
        <end position="188"/>
    </location>
</feature>
<dbReference type="KEGG" id="glz:GLAREA_00325"/>
<reference evidence="2 3" key="1">
    <citation type="journal article" date="2013" name="BMC Genomics">
        <title>Genomics-driven discovery of the pneumocandin biosynthetic gene cluster in the fungus Glarea lozoyensis.</title>
        <authorList>
            <person name="Chen L."/>
            <person name="Yue Q."/>
            <person name="Zhang X."/>
            <person name="Xiang M."/>
            <person name="Wang C."/>
            <person name="Li S."/>
            <person name="Che Y."/>
            <person name="Ortiz-Lopez F.J."/>
            <person name="Bills G.F."/>
            <person name="Liu X."/>
            <person name="An Z."/>
        </authorList>
    </citation>
    <scope>NUCLEOTIDE SEQUENCE [LARGE SCALE GENOMIC DNA]</scope>
    <source>
        <strain evidence="3">ATCC 20868 / MF5171</strain>
    </source>
</reference>
<sequence>MAEDHHTTLEPPPRTSMDDPGAHDLESSDSEDHFSDAQSDLKNSGGASPVVPITRIEKVDNDPSYGEVPGTEAYHMRENDAEPDEIAVVGDASTPAVLDSEENPSTPGGQPIPITVVERVDDSASYGEVPATEAYEKRQADSVPDLVVRTGDRSRSTSTSTRSRAESTPGDLPIPITKVEKVDSKPSHGEVPGTEAYEMRKGDAQPDVVEEVGDAPGENAHVSSASERLTGSGSPTSPAARSPHMSHARRKSSAAGKKAAPIDDYNEDEDGSDGGFGDDFDDFEEGEEDTEFGDFDEGFQEADAAPQPPPIQSLPAKPAFSVLDFADLDTPEEIIAATEPYMDALFPPDTIDTSVLPPLTAENPIFLTPRSASLWSQLVAPPPLQPPDWIRSRIRRLFLVSLGVPVDLDEILPASKQKKLILPSINLPNSPRNSTDSRSISRLKNQDNASSTSLDSQGKARSDSRRRRGPPPAPQLDLVSARQLCMITDEALNGFTIQELKEHVKKLQAMQETANEVLEYWTKRTDKQLGDREAFEGVIENLVKHARKTRK</sequence>
<dbReference type="STRING" id="1116229.S3CU19"/>
<feature type="compositionally biased region" description="Low complexity" evidence="1">
    <location>
        <begin position="156"/>
        <end position="168"/>
    </location>
</feature>
<feature type="region of interest" description="Disordered" evidence="1">
    <location>
        <begin position="424"/>
        <end position="477"/>
    </location>
</feature>
<accession>S3CU19</accession>
<feature type="region of interest" description="Disordered" evidence="1">
    <location>
        <begin position="1"/>
        <end position="293"/>
    </location>
</feature>
<keyword evidence="3" id="KW-1185">Reference proteome</keyword>
<dbReference type="RefSeq" id="XP_008083274.1">
    <property type="nucleotide sequence ID" value="XM_008085083.1"/>
</dbReference>
<dbReference type="OMA" id="WTKSRIR"/>
<protein>
    <submittedName>
        <fullName evidence="2">Uncharacterized protein</fullName>
    </submittedName>
</protein>
<evidence type="ECO:0000256" key="1">
    <source>
        <dbReference type="SAM" id="MobiDB-lite"/>
    </source>
</evidence>
<dbReference type="eggNOG" id="ENOG502RZVD">
    <property type="taxonomic scope" value="Eukaryota"/>
</dbReference>
<dbReference type="HOGENOM" id="CLU_022564_2_0_1"/>
<proteinExistence type="predicted"/>
<evidence type="ECO:0000313" key="3">
    <source>
        <dbReference type="Proteomes" id="UP000016922"/>
    </source>
</evidence>
<gene>
    <name evidence="2" type="ORF">GLAREA_00325</name>
</gene>
<dbReference type="OrthoDB" id="5378975at2759"/>